<feature type="signal peptide" evidence="1">
    <location>
        <begin position="1"/>
        <end position="20"/>
    </location>
</feature>
<evidence type="ECO:0000313" key="2">
    <source>
        <dbReference type="EMBL" id="TXB60099.1"/>
    </source>
</evidence>
<comment type="caution">
    <text evidence="2">The sequence shown here is derived from an EMBL/GenBank/DDBJ whole genome shotgun (WGS) entry which is preliminary data.</text>
</comment>
<reference evidence="2 3" key="1">
    <citation type="submission" date="2019-08" db="EMBL/GenBank/DDBJ databases">
        <title>Genome of Phaeodactylibacter luteus.</title>
        <authorList>
            <person name="Bowman J.P."/>
        </authorList>
    </citation>
    <scope>NUCLEOTIDE SEQUENCE [LARGE SCALE GENOMIC DNA]</scope>
    <source>
        <strain evidence="2 3">KCTC 42180</strain>
    </source>
</reference>
<accession>A0A5C6RFQ9</accession>
<gene>
    <name evidence="2" type="ORF">FRY97_20700</name>
</gene>
<keyword evidence="3" id="KW-1185">Reference proteome</keyword>
<sequence>MKTFKTLCLSFLALLCMSIAEMPRDETALYKVPLSNISPSCSMSFTYEQVTCNTGSNDCVEVEFNVQGLYAFECGNNITSLTWSYDPGTVLCDSGNPFNPWSPVAPTYNVYIDIIATAINKGVTGSVPVGVTMNYSYSCSTGTCYGSYYQIISLIVC</sequence>
<feature type="chain" id="PRO_5023050298" description="Ig-like domain-containing protein" evidence="1">
    <location>
        <begin position="21"/>
        <end position="157"/>
    </location>
</feature>
<proteinExistence type="predicted"/>
<keyword evidence="1" id="KW-0732">Signal</keyword>
<dbReference type="EMBL" id="VOOR01000080">
    <property type="protein sequence ID" value="TXB60099.1"/>
    <property type="molecule type" value="Genomic_DNA"/>
</dbReference>
<organism evidence="2 3">
    <name type="scientific">Phaeodactylibacter luteus</name>
    <dbReference type="NCBI Taxonomy" id="1564516"/>
    <lineage>
        <taxon>Bacteria</taxon>
        <taxon>Pseudomonadati</taxon>
        <taxon>Bacteroidota</taxon>
        <taxon>Saprospiria</taxon>
        <taxon>Saprospirales</taxon>
        <taxon>Haliscomenobacteraceae</taxon>
        <taxon>Phaeodactylibacter</taxon>
    </lineage>
</organism>
<dbReference type="RefSeq" id="WP_147169534.1">
    <property type="nucleotide sequence ID" value="NZ_VOOR01000080.1"/>
</dbReference>
<evidence type="ECO:0000256" key="1">
    <source>
        <dbReference type="SAM" id="SignalP"/>
    </source>
</evidence>
<evidence type="ECO:0000313" key="3">
    <source>
        <dbReference type="Proteomes" id="UP000321580"/>
    </source>
</evidence>
<dbReference type="AlphaFoldDB" id="A0A5C6RFQ9"/>
<name>A0A5C6RFQ9_9BACT</name>
<dbReference type="Proteomes" id="UP000321580">
    <property type="component" value="Unassembled WGS sequence"/>
</dbReference>
<evidence type="ECO:0008006" key="4">
    <source>
        <dbReference type="Google" id="ProtNLM"/>
    </source>
</evidence>
<protein>
    <recommendedName>
        <fullName evidence="4">Ig-like domain-containing protein</fullName>
    </recommendedName>
</protein>